<feature type="domain" description="DM14" evidence="3">
    <location>
        <begin position="258"/>
        <end position="316"/>
    </location>
</feature>
<feature type="domain" description="DM14" evidence="3">
    <location>
        <begin position="499"/>
        <end position="557"/>
    </location>
</feature>
<evidence type="ECO:0000259" key="3">
    <source>
        <dbReference type="SMART" id="SM00685"/>
    </source>
</evidence>
<dbReference type="SMART" id="SM00685">
    <property type="entry name" value="DM14"/>
    <property type="match status" value="4"/>
</dbReference>
<feature type="compositionally biased region" description="Basic and acidic residues" evidence="2">
    <location>
        <begin position="329"/>
        <end position="338"/>
    </location>
</feature>
<proteinExistence type="predicted"/>
<reference evidence="4" key="1">
    <citation type="submission" date="2019-11" db="EMBL/GenBank/DDBJ databases">
        <title>The nuclear and mitochondrial genomes of Frieseomelitta varia - a highly eusocial stingless bee (Meliponini) with a permanently sterile worker caste.</title>
        <authorList>
            <person name="Freitas F.C.P."/>
            <person name="Lourenco A.P."/>
            <person name="Nunes F.M.F."/>
            <person name="Paschoal A.R."/>
            <person name="Abreu F.C.P."/>
            <person name="Barbin F.O."/>
            <person name="Bataglia L."/>
            <person name="Cardoso-Junior C.A.M."/>
            <person name="Cervoni M.S."/>
            <person name="Silva S.R."/>
            <person name="Dalarmi F."/>
            <person name="Del Lama M.A."/>
            <person name="Depintor T.S."/>
            <person name="Ferreira K.M."/>
            <person name="Goria P.S."/>
            <person name="Jaskot M.C."/>
            <person name="Lago D.C."/>
            <person name="Luna-Lucena D."/>
            <person name="Moda L.M."/>
            <person name="Nascimento L."/>
            <person name="Pedrino M."/>
            <person name="Rabico F.O."/>
            <person name="Sanches F.C."/>
            <person name="Santos D.E."/>
            <person name="Santos C.G."/>
            <person name="Vieira J."/>
            <person name="Lopes T.F."/>
            <person name="Barchuk A.R."/>
            <person name="Hartfelder K."/>
            <person name="Simoes Z.L.P."/>
            <person name="Bitondi M.M.G."/>
            <person name="Pinheiro D.G."/>
        </authorList>
    </citation>
    <scope>NUCLEOTIDE SEQUENCE</scope>
    <source>
        <strain evidence="4">USP_RPSP 00005682</strain>
        <tissue evidence="4">Whole individual</tissue>
    </source>
</reference>
<feature type="compositionally biased region" description="Polar residues" evidence="2">
    <location>
        <begin position="441"/>
        <end position="451"/>
    </location>
</feature>
<dbReference type="PANTHER" id="PTHR13076:SF9">
    <property type="entry name" value="COILED-COIL AND C2 DOMAIN-CONTAINING PROTEIN 1-LIKE"/>
    <property type="match status" value="1"/>
</dbReference>
<feature type="domain" description="DM14" evidence="3">
    <location>
        <begin position="148"/>
        <end position="206"/>
    </location>
</feature>
<feature type="coiled-coil region" evidence="1">
    <location>
        <begin position="485"/>
        <end position="519"/>
    </location>
</feature>
<keyword evidence="5" id="KW-1185">Reference proteome</keyword>
<feature type="compositionally biased region" description="Polar residues" evidence="2">
    <location>
        <begin position="132"/>
        <end position="145"/>
    </location>
</feature>
<evidence type="ECO:0000313" key="5">
    <source>
        <dbReference type="Proteomes" id="UP000655588"/>
    </source>
</evidence>
<dbReference type="Proteomes" id="UP000655588">
    <property type="component" value="Unassembled WGS sequence"/>
</dbReference>
<dbReference type="Pfam" id="PF21528">
    <property type="entry name" value="CC2D1A-B_DM14"/>
    <property type="match status" value="3"/>
</dbReference>
<comment type="caution">
    <text evidence="4">The sequence shown here is derived from an EMBL/GenBank/DDBJ whole genome shotgun (WGS) entry which is preliminary data.</text>
</comment>
<dbReference type="PANTHER" id="PTHR13076">
    <property type="entry name" value="COILED-COIL AND C2 DOMAIN-CONTAINING PROTEIN 1-LIKE"/>
    <property type="match status" value="1"/>
</dbReference>
<name>A0A833S7H9_9HYME</name>
<feature type="compositionally biased region" description="Low complexity" evidence="2">
    <location>
        <begin position="225"/>
        <end position="238"/>
    </location>
</feature>
<evidence type="ECO:0000313" key="4">
    <source>
        <dbReference type="EMBL" id="KAF3426095.1"/>
    </source>
</evidence>
<protein>
    <recommendedName>
        <fullName evidence="3">DM14 domain-containing protein</fullName>
    </recommendedName>
</protein>
<dbReference type="EMBL" id="WNWW01000342">
    <property type="protein sequence ID" value="KAF3426095.1"/>
    <property type="molecule type" value="Genomic_DNA"/>
</dbReference>
<feature type="region of interest" description="Disordered" evidence="2">
    <location>
        <begin position="1"/>
        <end position="80"/>
    </location>
</feature>
<gene>
    <name evidence="4" type="ORF">E2986_00678</name>
</gene>
<feature type="domain" description="DM14" evidence="3">
    <location>
        <begin position="361"/>
        <end position="418"/>
    </location>
</feature>
<feature type="compositionally biased region" description="Acidic residues" evidence="2">
    <location>
        <begin position="40"/>
        <end position="52"/>
    </location>
</feature>
<dbReference type="Gene3D" id="2.60.40.150">
    <property type="entry name" value="C2 domain"/>
    <property type="match status" value="1"/>
</dbReference>
<dbReference type="InterPro" id="IPR039725">
    <property type="entry name" value="CC2D1A/B"/>
</dbReference>
<feature type="region of interest" description="Disordered" evidence="2">
    <location>
        <begin position="115"/>
        <end position="145"/>
    </location>
</feature>
<dbReference type="AlphaFoldDB" id="A0A833S7H9"/>
<evidence type="ECO:0000256" key="1">
    <source>
        <dbReference type="SAM" id="Coils"/>
    </source>
</evidence>
<sequence>MFRKKENTKRQTRPAGSLAQYGIFDVPETLDDTGNNFMNDNDDDDDDDDLEAELAALTAGDDNEKSRRTASRKPVSKENLDAMVAESMRDINLEEEMSDGDDDPELLSELKMITGEETSESVSPDKEGNLVAESTEQPETQNDNENIIKLLRERLQLYEIAEKKAKETSELSRARRFNRGIKTLKELLSNAQAGKFINESDIPPELPPQATAETTAEVPSKTESTETNNTVVTDTTTSIENNTVEEPAPTKSIDEEALKLLKDRQQEYKVAAIAWKRAGNMKEALQYLNIAKHFDIVITAVNAGETVDLSDMPASPNLPGSSTATPSSEKPEKTESETQGKSSTDSTLAEVKPPSSENLGTALKERLEACKKIKTTAENEGNSSKARRYGRICKQFEDAIKLHARGKPVPIDELPTIPGFEPLSVPSQSVPDPPVEKNETPSDSILPTQESKSPEDKLSSDSKAPVPPPRAQTGTCGNFMTYLEVNKQNQKTSRAEKQLALLQHRQHELKQAALNAKKEGDIELARTFLRQAKGLDQLIEASKAGLPVDMNSIPLSPRAKTELNANSIIGLLDDSFTVIDTEDCSEKVTGTDEEIYENLESQLMKQIKWCLCTRDHCKALGDVSGYNKWERLALNYKRDLDMLIVRKRDALSPPQHHYEIRTHTIVQSCTDLSDSDIEISIIRGVNYSKDADTYVIFEFPYPSDSPPSDRTSTIKGACNPEYDAVFSLSGIDRSSRQCQRAFKRHALKCQVWAKGNVLIVLKLIDVIKYRICLMLILYEQAVTTGFFRSDSLLGTVTVKLQPLETQCELHDSFPLMDGRKPTGGKLELKIRLRNPILTKQIENITDKWLIIDY</sequence>
<feature type="region of interest" description="Disordered" evidence="2">
    <location>
        <begin position="198"/>
        <end position="251"/>
    </location>
</feature>
<dbReference type="GO" id="GO:0001227">
    <property type="term" value="F:DNA-binding transcription repressor activity, RNA polymerase II-specific"/>
    <property type="evidence" value="ECO:0007669"/>
    <property type="project" value="InterPro"/>
</dbReference>
<feature type="region of interest" description="Disordered" evidence="2">
    <location>
        <begin position="411"/>
        <end position="477"/>
    </location>
</feature>
<dbReference type="InterPro" id="IPR035892">
    <property type="entry name" value="C2_domain_sf"/>
</dbReference>
<evidence type="ECO:0000256" key="2">
    <source>
        <dbReference type="SAM" id="MobiDB-lite"/>
    </source>
</evidence>
<dbReference type="InterPro" id="IPR006608">
    <property type="entry name" value="CC2D1A/B_DM14"/>
</dbReference>
<accession>A0A833S7H9</accession>
<feature type="region of interest" description="Disordered" evidence="2">
    <location>
        <begin position="310"/>
        <end position="361"/>
    </location>
</feature>
<dbReference type="SUPFAM" id="SSF49562">
    <property type="entry name" value="C2 domain (Calcium/lipid-binding domain, CaLB)"/>
    <property type="match status" value="1"/>
</dbReference>
<keyword evidence="1" id="KW-0175">Coiled coil</keyword>
<organism evidence="4 5">
    <name type="scientific">Frieseomelitta varia</name>
    <dbReference type="NCBI Taxonomy" id="561572"/>
    <lineage>
        <taxon>Eukaryota</taxon>
        <taxon>Metazoa</taxon>
        <taxon>Ecdysozoa</taxon>
        <taxon>Arthropoda</taxon>
        <taxon>Hexapoda</taxon>
        <taxon>Insecta</taxon>
        <taxon>Pterygota</taxon>
        <taxon>Neoptera</taxon>
        <taxon>Endopterygota</taxon>
        <taxon>Hymenoptera</taxon>
        <taxon>Apocrita</taxon>
        <taxon>Aculeata</taxon>
        <taxon>Apoidea</taxon>
        <taxon>Anthophila</taxon>
        <taxon>Apidae</taxon>
        <taxon>Frieseomelitta</taxon>
    </lineage>
</organism>